<dbReference type="Proteomes" id="UP001521137">
    <property type="component" value="Unassembled WGS sequence"/>
</dbReference>
<gene>
    <name evidence="2" type="ORF">L0668_01850</name>
</gene>
<evidence type="ECO:0000256" key="1">
    <source>
        <dbReference type="SAM" id="Coils"/>
    </source>
</evidence>
<evidence type="ECO:0000313" key="2">
    <source>
        <dbReference type="EMBL" id="MCF2946834.1"/>
    </source>
</evidence>
<evidence type="ECO:0000313" key="3">
    <source>
        <dbReference type="Proteomes" id="UP001521137"/>
    </source>
</evidence>
<proteinExistence type="predicted"/>
<accession>A0ABS9D2I0</accession>
<reference evidence="2 3" key="1">
    <citation type="submission" date="2022-01" db="EMBL/GenBank/DDBJ databases">
        <title>Paraglaciecola sp. G1-23.</title>
        <authorList>
            <person name="Jin M.S."/>
            <person name="Han D.M."/>
            <person name="Kim H.M."/>
            <person name="Jeon C.O."/>
        </authorList>
    </citation>
    <scope>NUCLEOTIDE SEQUENCE [LARGE SCALE GENOMIC DNA]</scope>
    <source>
        <strain evidence="2 3">G1-23</strain>
    </source>
</reference>
<keyword evidence="3" id="KW-1185">Reference proteome</keyword>
<keyword evidence="1" id="KW-0175">Coiled coil</keyword>
<name>A0ABS9D2I0_9ALTE</name>
<feature type="coiled-coil region" evidence="1">
    <location>
        <begin position="20"/>
        <end position="54"/>
    </location>
</feature>
<feature type="coiled-coil region" evidence="1">
    <location>
        <begin position="101"/>
        <end position="128"/>
    </location>
</feature>
<sequence length="337" mass="38366">MPELLNILYEKELTDVQAKLKLLDDSLENDHKTYQQLENKVSDLSKKALDKKAIARSKDREASRLMVGRCPIGKLCSIQPICNSGKCYVLREEAKAFSGQARRLERQAEQTLSKANELSKLIEENQNKKLQTIKLIESPTFSPKHALLEVDKILTAVSSGLGQLKIPLEIEIRKPITPIYTLTPYQTSIIEEKFSNNENPLVKKITLSNRMKVELKAKDLHFKIETIEDPVQFVSGTNTTTWSWNMTPLKGGDEQVTALIYALLKVDGFETPRVLNKDTYDIKITEGLIARISNFLGNNWQWLCGAIIFPTVVYFGRKYLSLSKKESKPRKAWAPRK</sequence>
<dbReference type="EMBL" id="JAKGAS010000001">
    <property type="protein sequence ID" value="MCF2946834.1"/>
    <property type="molecule type" value="Genomic_DNA"/>
</dbReference>
<comment type="caution">
    <text evidence="2">The sequence shown here is derived from an EMBL/GenBank/DDBJ whole genome shotgun (WGS) entry which is preliminary data.</text>
</comment>
<organism evidence="2 3">
    <name type="scientific">Paraglaciecola algarum</name>
    <dbReference type="NCBI Taxonomy" id="3050085"/>
    <lineage>
        <taxon>Bacteria</taxon>
        <taxon>Pseudomonadati</taxon>
        <taxon>Pseudomonadota</taxon>
        <taxon>Gammaproteobacteria</taxon>
        <taxon>Alteromonadales</taxon>
        <taxon>Alteromonadaceae</taxon>
        <taxon>Paraglaciecola</taxon>
    </lineage>
</organism>
<protein>
    <submittedName>
        <fullName evidence="2">Uncharacterized protein</fullName>
    </submittedName>
</protein>